<dbReference type="EMBL" id="FXUL01000001">
    <property type="protein sequence ID" value="SMP45509.1"/>
    <property type="molecule type" value="Genomic_DNA"/>
</dbReference>
<protein>
    <submittedName>
        <fullName evidence="3">Carbohydrate ABC transporter substrate-binding protein, CUT1 family</fullName>
    </submittedName>
</protein>
<comment type="subcellular location">
    <subcellularLocation>
        <location evidence="1">Periplasm</location>
    </subcellularLocation>
</comment>
<evidence type="ECO:0000313" key="4">
    <source>
        <dbReference type="Proteomes" id="UP001158049"/>
    </source>
</evidence>
<reference evidence="3 4" key="1">
    <citation type="submission" date="2017-05" db="EMBL/GenBank/DDBJ databases">
        <authorList>
            <person name="Varghese N."/>
            <person name="Submissions S."/>
        </authorList>
    </citation>
    <scope>NUCLEOTIDE SEQUENCE [LARGE SCALE GENOMIC DNA]</scope>
    <source>
        <strain evidence="3 4">DSM 26001</strain>
    </source>
</reference>
<dbReference type="InterPro" id="IPR050490">
    <property type="entry name" value="Bact_solute-bd_prot1"/>
</dbReference>
<dbReference type="RefSeq" id="WP_283440665.1">
    <property type="nucleotide sequence ID" value="NZ_FXUL01000001.1"/>
</dbReference>
<proteinExistence type="inferred from homology"/>
<dbReference type="Pfam" id="PF01547">
    <property type="entry name" value="SBP_bac_1"/>
    <property type="match status" value="1"/>
</dbReference>
<keyword evidence="4" id="KW-1185">Reference proteome</keyword>
<dbReference type="PANTHER" id="PTHR43649:SF12">
    <property type="entry name" value="DIACETYLCHITOBIOSE BINDING PROTEIN DASA"/>
    <property type="match status" value="1"/>
</dbReference>
<comment type="similarity">
    <text evidence="2">Belongs to the bacterial solute-binding protein 1 family.</text>
</comment>
<gene>
    <name evidence="3" type="ORF">SAMN06295970_101522</name>
</gene>
<accession>A0ABY1PVC6</accession>
<dbReference type="Gene3D" id="3.40.190.10">
    <property type="entry name" value="Periplasmic binding protein-like II"/>
    <property type="match status" value="2"/>
</dbReference>
<comment type="caution">
    <text evidence="3">The sequence shown here is derived from an EMBL/GenBank/DDBJ whole genome shotgun (WGS) entry which is preliminary data.</text>
</comment>
<dbReference type="CDD" id="cd13585">
    <property type="entry name" value="PBP2_TMBP_like"/>
    <property type="match status" value="1"/>
</dbReference>
<evidence type="ECO:0000313" key="3">
    <source>
        <dbReference type="EMBL" id="SMP45509.1"/>
    </source>
</evidence>
<evidence type="ECO:0000256" key="1">
    <source>
        <dbReference type="ARBA" id="ARBA00004418"/>
    </source>
</evidence>
<evidence type="ECO:0000256" key="2">
    <source>
        <dbReference type="ARBA" id="ARBA00008520"/>
    </source>
</evidence>
<sequence>MHKKTVLGGVPQPGKRKLVGAAAALGALALTPPLMRGALAQGDDLAPYKSAKINWRQVEGESIAVAVIPASYFDNLGTLLPQFEALTGIKVRMEKVPPGQIRQKATLDLSSRTATYATHAADPMYYPLYVANKWVEPLDRYLNDASLTDPAWFKYEDILKAWRDADSVDGKPYGIPYDGEVTVQVYRKDLYAAKGLKPAETYEELVSNARALTDAPNRVYGLALRGFAGAGQNMYIYPSLLRGFGGSWFDGKNVVVNSPKAVEALQWYVDTLAAYASPAVRNWNWPDIADAFSQGNLACYIDAHSSAAVINNPEKSKVVGKVAYARWPKGPAGKRVTSIWNWGFPINAALSDRAKKATWLFITWASSFETQARTSWKFAGPAKRSGLNRTSLWRAPEFAAAMQGMGDNFIPAALESLEQDTDVEWRPRVPQWPAIGDTMATAIQTALVGQKKPKEALDEAQARIQQILKG</sequence>
<dbReference type="PANTHER" id="PTHR43649">
    <property type="entry name" value="ARABINOSE-BINDING PROTEIN-RELATED"/>
    <property type="match status" value="1"/>
</dbReference>
<name>A0ABY1PVC6_9BURK</name>
<dbReference type="SUPFAM" id="SSF53850">
    <property type="entry name" value="Periplasmic binding protein-like II"/>
    <property type="match status" value="1"/>
</dbReference>
<dbReference type="Proteomes" id="UP001158049">
    <property type="component" value="Unassembled WGS sequence"/>
</dbReference>
<dbReference type="InterPro" id="IPR006059">
    <property type="entry name" value="SBP"/>
</dbReference>
<organism evidence="3 4">
    <name type="scientific">Noviherbaspirillum suwonense</name>
    <dbReference type="NCBI Taxonomy" id="1224511"/>
    <lineage>
        <taxon>Bacteria</taxon>
        <taxon>Pseudomonadati</taxon>
        <taxon>Pseudomonadota</taxon>
        <taxon>Betaproteobacteria</taxon>
        <taxon>Burkholderiales</taxon>
        <taxon>Oxalobacteraceae</taxon>
        <taxon>Noviherbaspirillum</taxon>
    </lineage>
</organism>